<comment type="caution">
    <text evidence="1">The sequence shown here is derived from an EMBL/GenBank/DDBJ whole genome shotgun (WGS) entry which is preliminary data.</text>
</comment>
<evidence type="ECO:0000313" key="2">
    <source>
        <dbReference type="Proteomes" id="UP000050342"/>
    </source>
</evidence>
<dbReference type="OrthoDB" id="6994083at2"/>
<name>A0A0Q0YXA1_9PSED</name>
<keyword evidence="2" id="KW-1185">Reference proteome</keyword>
<accession>A0A0Q0YXA1</accession>
<sequence>MPSITKITSAIELDSEIEALKDNAATQRALDYYLKPAVSQPPVEKKVFVVGDDVSQEEALVTASDYLRCGISMMYGTAETHGGAHRDQFLAVAFIVESAKQLLDRALDMQKLPTQ</sequence>
<reference evidence="1 2" key="1">
    <citation type="submission" date="2015-10" db="EMBL/GenBank/DDBJ databases">
        <title>Pseudomonas helleri sp. nov. and Pseudomonas weihenstephanensis sp. nov., isolated from raw cows milk.</title>
        <authorList>
            <person name="Von Neubeck M."/>
            <person name="Huptas C."/>
            <person name="Wenning M."/>
            <person name="Scherer S."/>
        </authorList>
    </citation>
    <scope>NUCLEOTIDE SEQUENCE [LARGE SCALE GENOMIC DNA]</scope>
    <source>
        <strain evidence="1 2">BSTT44</strain>
    </source>
</reference>
<dbReference type="EMBL" id="LLWH01000112">
    <property type="protein sequence ID" value="KQB54161.1"/>
    <property type="molecule type" value="Genomic_DNA"/>
</dbReference>
<dbReference type="RefSeq" id="WP_055102448.1">
    <property type="nucleotide sequence ID" value="NZ_LLWH01000112.1"/>
</dbReference>
<evidence type="ECO:0000313" key="1">
    <source>
        <dbReference type="EMBL" id="KQB54161.1"/>
    </source>
</evidence>
<dbReference type="AlphaFoldDB" id="A0A0Q0YXA1"/>
<dbReference type="Proteomes" id="UP000050342">
    <property type="component" value="Unassembled WGS sequence"/>
</dbReference>
<gene>
    <name evidence="1" type="ORF">AQS70_01525</name>
</gene>
<proteinExistence type="predicted"/>
<dbReference type="Pfam" id="PF19619">
    <property type="entry name" value="DUF6124"/>
    <property type="match status" value="1"/>
</dbReference>
<evidence type="ECO:0008006" key="3">
    <source>
        <dbReference type="Google" id="ProtNLM"/>
    </source>
</evidence>
<protein>
    <recommendedName>
        <fullName evidence="3">DUF3077 domain-containing protein</fullName>
    </recommendedName>
</protein>
<organism evidence="1 2">
    <name type="scientific">Pseudomonas endophytica</name>
    <dbReference type="NCBI Taxonomy" id="1563157"/>
    <lineage>
        <taxon>Bacteria</taxon>
        <taxon>Pseudomonadati</taxon>
        <taxon>Pseudomonadota</taxon>
        <taxon>Gammaproteobacteria</taxon>
        <taxon>Pseudomonadales</taxon>
        <taxon>Pseudomonadaceae</taxon>
        <taxon>Pseudomonas</taxon>
    </lineage>
</organism>